<dbReference type="InterPro" id="IPR010099">
    <property type="entry name" value="SDR39U1"/>
</dbReference>
<evidence type="ECO:0000259" key="2">
    <source>
        <dbReference type="Pfam" id="PF01370"/>
    </source>
</evidence>
<evidence type="ECO:0000256" key="1">
    <source>
        <dbReference type="ARBA" id="ARBA00009353"/>
    </source>
</evidence>
<feature type="domain" description="DUF1731" evidence="3">
    <location>
        <begin position="251"/>
        <end position="297"/>
    </location>
</feature>
<reference evidence="4 5" key="1">
    <citation type="submission" date="2023-06" db="EMBL/GenBank/DDBJ databases">
        <title>Sporosarcina sp. nov., isolated from Korean traditional fermented seafood 'Jeotgal'.</title>
        <authorList>
            <person name="Yang A.I."/>
            <person name="Shin N.-R."/>
        </authorList>
    </citation>
    <scope>NUCLEOTIDE SEQUENCE [LARGE SCALE GENOMIC DNA]</scope>
    <source>
        <strain evidence="4 5">KCTC13119</strain>
    </source>
</reference>
<dbReference type="Pfam" id="PF01370">
    <property type="entry name" value="Epimerase"/>
    <property type="match status" value="1"/>
</dbReference>
<name>A0ABU4GCB0_9BACL</name>
<dbReference type="CDD" id="cd05242">
    <property type="entry name" value="SDR_a8"/>
    <property type="match status" value="1"/>
</dbReference>
<dbReference type="Pfam" id="PF08338">
    <property type="entry name" value="DUF1731"/>
    <property type="match status" value="1"/>
</dbReference>
<evidence type="ECO:0000259" key="3">
    <source>
        <dbReference type="Pfam" id="PF08338"/>
    </source>
</evidence>
<dbReference type="EMBL" id="JAUBDI010000019">
    <property type="protein sequence ID" value="MDW0114605.1"/>
    <property type="molecule type" value="Genomic_DNA"/>
</dbReference>
<dbReference type="Gene3D" id="3.40.50.720">
    <property type="entry name" value="NAD(P)-binding Rossmann-like Domain"/>
    <property type="match status" value="1"/>
</dbReference>
<gene>
    <name evidence="4" type="ORF">QT711_15515</name>
</gene>
<comment type="caution">
    <text evidence="4">The sequence shown here is derived from an EMBL/GenBank/DDBJ whole genome shotgun (WGS) entry which is preliminary data.</text>
</comment>
<sequence>MKVVIAGGTGFIGQKITSLLKEKGHDIVILTRSKRPNEKNIEYVQWLTDGSKPEEEILSADAFINLAGVSINDGRWTPDHQQQIYDSRMVATDELIRIISALQSKPTIFLNASAIGIYPASETTIYSEASRDVADDFLGKTVHDWEQKAATLQAQGIRTAIMRFGVVLGKDEGALPLMSMPYKLFVGGKVGSGRQWVSWVHVQDVANAAVFLLEHASAQGVFNITAPFPLRMNDFGKTIGNVLHRPHWLPAPAFLMKSALGQKSALVLEGQYVSSEKIVTAGFDFDFPVLADALNDLLK</sequence>
<dbReference type="NCBIfam" id="TIGR01777">
    <property type="entry name" value="yfcH"/>
    <property type="match status" value="1"/>
</dbReference>
<dbReference type="InterPro" id="IPR013549">
    <property type="entry name" value="DUF1731"/>
</dbReference>
<protein>
    <submittedName>
        <fullName evidence="4">TIGR01777 family oxidoreductase</fullName>
    </submittedName>
</protein>
<dbReference type="Proteomes" id="UP001282284">
    <property type="component" value="Unassembled WGS sequence"/>
</dbReference>
<evidence type="ECO:0000313" key="4">
    <source>
        <dbReference type="EMBL" id="MDW0114605.1"/>
    </source>
</evidence>
<proteinExistence type="inferred from homology"/>
<organism evidence="4 5">
    <name type="scientific">Sporosarcina saromensis</name>
    <dbReference type="NCBI Taxonomy" id="359365"/>
    <lineage>
        <taxon>Bacteria</taxon>
        <taxon>Bacillati</taxon>
        <taxon>Bacillota</taxon>
        <taxon>Bacilli</taxon>
        <taxon>Bacillales</taxon>
        <taxon>Caryophanaceae</taxon>
        <taxon>Sporosarcina</taxon>
    </lineage>
</organism>
<dbReference type="InterPro" id="IPR001509">
    <property type="entry name" value="Epimerase_deHydtase"/>
</dbReference>
<feature type="domain" description="NAD-dependent epimerase/dehydratase" evidence="2">
    <location>
        <begin position="3"/>
        <end position="224"/>
    </location>
</feature>
<dbReference type="RefSeq" id="WP_317945763.1">
    <property type="nucleotide sequence ID" value="NZ_JAUBDI010000019.1"/>
</dbReference>
<keyword evidence="5" id="KW-1185">Reference proteome</keyword>
<dbReference type="InterPro" id="IPR036291">
    <property type="entry name" value="NAD(P)-bd_dom_sf"/>
</dbReference>
<evidence type="ECO:0000313" key="5">
    <source>
        <dbReference type="Proteomes" id="UP001282284"/>
    </source>
</evidence>
<dbReference type="PANTHER" id="PTHR11092:SF0">
    <property type="entry name" value="EPIMERASE FAMILY PROTEIN SDR39U1"/>
    <property type="match status" value="1"/>
</dbReference>
<dbReference type="SUPFAM" id="SSF51735">
    <property type="entry name" value="NAD(P)-binding Rossmann-fold domains"/>
    <property type="match status" value="1"/>
</dbReference>
<dbReference type="PANTHER" id="PTHR11092">
    <property type="entry name" value="SUGAR NUCLEOTIDE EPIMERASE RELATED"/>
    <property type="match status" value="1"/>
</dbReference>
<accession>A0ABU4GCB0</accession>
<comment type="similarity">
    <text evidence="1">Belongs to the NAD(P)-dependent epimerase/dehydratase family. SDR39U1 subfamily.</text>
</comment>